<evidence type="ECO:0000313" key="1">
    <source>
        <dbReference type="EMBL" id="RIB04900.1"/>
    </source>
</evidence>
<dbReference type="Proteomes" id="UP000266673">
    <property type="component" value="Unassembled WGS sequence"/>
</dbReference>
<accession>A0A397U3R5</accession>
<protein>
    <recommendedName>
        <fullName evidence="3">C2H2-type domain-containing protein</fullName>
    </recommendedName>
</protein>
<evidence type="ECO:0008006" key="3">
    <source>
        <dbReference type="Google" id="ProtNLM"/>
    </source>
</evidence>
<organism evidence="1 2">
    <name type="scientific">Gigaspora rosea</name>
    <dbReference type="NCBI Taxonomy" id="44941"/>
    <lineage>
        <taxon>Eukaryota</taxon>
        <taxon>Fungi</taxon>
        <taxon>Fungi incertae sedis</taxon>
        <taxon>Mucoromycota</taxon>
        <taxon>Glomeromycotina</taxon>
        <taxon>Glomeromycetes</taxon>
        <taxon>Diversisporales</taxon>
        <taxon>Gigasporaceae</taxon>
        <taxon>Gigaspora</taxon>
    </lineage>
</organism>
<dbReference type="EMBL" id="QKWP01002091">
    <property type="protein sequence ID" value="RIB04900.1"/>
    <property type="molecule type" value="Genomic_DNA"/>
</dbReference>
<keyword evidence="2" id="KW-1185">Reference proteome</keyword>
<comment type="caution">
    <text evidence="1">The sequence shown here is derived from an EMBL/GenBank/DDBJ whole genome shotgun (WGS) entry which is preliminary data.</text>
</comment>
<evidence type="ECO:0000313" key="2">
    <source>
        <dbReference type="Proteomes" id="UP000266673"/>
    </source>
</evidence>
<gene>
    <name evidence="1" type="ORF">C2G38_2221163</name>
</gene>
<dbReference type="STRING" id="44941.A0A397U3R5"/>
<name>A0A397U3R5_9GLOM</name>
<proteinExistence type="predicted"/>
<dbReference type="OrthoDB" id="2338441at2759"/>
<dbReference type="AlphaFoldDB" id="A0A397U3R5"/>
<sequence length="772" mass="89125">MSGFKCTFCPCTFENRNELSKHMNVCVLTVGKDKQLFVNNPAQVRNYSKPIKQNQNENFDINEYKSDSEFSAKKISFKDIKFRKSSKVVKDIQFNSNSNLDSTLASPLHVSNTDELASDFDNMSFELDNSNINSNISSSDEEIDQKHEEFPNEAYADLMVLVTKYKLSNAAGNAIISFFNKHSKHSKSPLPKNIRQGKEFMNNIKSNLSYKKTKVLDLDDTKYFLYHIPLISCIENILKIPDIVQNLEFEYKKLYKTTEDGKEIIYKDQIMEFDATNCDTLGKSQLHPIYMSLENIPTWRRNKQDAKQLLEVILNPIRQFLHSGINLSINNKIVWTFSKVSIIIADWPEAATFCLTYKSTNSNYPCYFCLVNREDLANNTHSKYDLVLRNHENMRNCLNNSKENSVSSPLLLAFVVEWTFGFASRFLPRRFWRLWSESLEWIFGSLPGILHYLFAGSFVVFLRVLSSFFGGSFKASSLFSPSLSQWIGRFFAALVAVDLGGFVTSLRNDSIKEKYGASILDTIDNRLANILRFPELKIFKNGIQSLARITANEYRNLMKFSKLHSWFYHTTDLIKKYGCLNGFSTETYESLYKDFVKTPYYLSNKQNIEDQIMKVLKMLLKGVLLYNKPSSNSKSNPNPNLVTVTASDNSVTFENGSIIRATDNFYGKAWYSNVAVAMNSEELFEYLTDEGICYGQIYLLIKVETTEGNVDNLALIRWYDFKSKRNQYHYGCPRLKLTELYNIVNVEAIKNNVHIIPRFDKTNDYLVNKYIF</sequence>
<reference evidence="1 2" key="1">
    <citation type="submission" date="2018-06" db="EMBL/GenBank/DDBJ databases">
        <title>Comparative genomics reveals the genomic features of Rhizophagus irregularis, R. cerebriforme, R. diaphanum and Gigaspora rosea, and their symbiotic lifestyle signature.</title>
        <authorList>
            <person name="Morin E."/>
            <person name="San Clemente H."/>
            <person name="Chen E.C.H."/>
            <person name="De La Providencia I."/>
            <person name="Hainaut M."/>
            <person name="Kuo A."/>
            <person name="Kohler A."/>
            <person name="Murat C."/>
            <person name="Tang N."/>
            <person name="Roy S."/>
            <person name="Loubradou J."/>
            <person name="Henrissat B."/>
            <person name="Grigoriev I.V."/>
            <person name="Corradi N."/>
            <person name="Roux C."/>
            <person name="Martin F.M."/>
        </authorList>
    </citation>
    <scope>NUCLEOTIDE SEQUENCE [LARGE SCALE GENOMIC DNA]</scope>
    <source>
        <strain evidence="1 2">DAOM 194757</strain>
    </source>
</reference>